<feature type="signal peptide" evidence="11">
    <location>
        <begin position="1"/>
        <end position="26"/>
    </location>
</feature>
<dbReference type="Pfam" id="PF01762">
    <property type="entry name" value="Galactosyl_T"/>
    <property type="match status" value="1"/>
</dbReference>
<dbReference type="GO" id="GO:0000139">
    <property type="term" value="C:Golgi membrane"/>
    <property type="evidence" value="ECO:0007669"/>
    <property type="project" value="UniProtKB-SubCell"/>
</dbReference>
<dbReference type="AlphaFoldDB" id="A0A9J6ED85"/>
<dbReference type="PANTHER" id="PTHR11214">
    <property type="entry name" value="BETA-1,3-N-ACETYLGLUCOSAMINYLTRANSFERASE"/>
    <property type="match status" value="1"/>
</dbReference>
<keyword evidence="6" id="KW-0735">Signal-anchor</keyword>
<dbReference type="OMA" id="RECAYPL"/>
<evidence type="ECO:0000256" key="5">
    <source>
        <dbReference type="ARBA" id="ARBA00022692"/>
    </source>
</evidence>
<keyword evidence="8 10" id="KW-0333">Golgi apparatus</keyword>
<evidence type="ECO:0000256" key="7">
    <source>
        <dbReference type="ARBA" id="ARBA00022989"/>
    </source>
</evidence>
<evidence type="ECO:0000256" key="11">
    <source>
        <dbReference type="SAM" id="SignalP"/>
    </source>
</evidence>
<dbReference type="InterPro" id="IPR002659">
    <property type="entry name" value="Glyco_trans_31"/>
</dbReference>
<evidence type="ECO:0000256" key="9">
    <source>
        <dbReference type="ARBA" id="ARBA00023136"/>
    </source>
</evidence>
<keyword evidence="13" id="KW-1185">Reference proteome</keyword>
<comment type="subcellular location">
    <subcellularLocation>
        <location evidence="1 10">Golgi apparatus membrane</location>
        <topology evidence="1 10">Single-pass type II membrane protein</topology>
    </subcellularLocation>
</comment>
<proteinExistence type="inferred from homology"/>
<keyword evidence="4" id="KW-0808">Transferase</keyword>
<evidence type="ECO:0000256" key="1">
    <source>
        <dbReference type="ARBA" id="ARBA00004323"/>
    </source>
</evidence>
<evidence type="ECO:0000313" key="13">
    <source>
        <dbReference type="Proteomes" id="UP000821866"/>
    </source>
</evidence>
<reference evidence="12" key="2">
    <citation type="submission" date="2021-09" db="EMBL/GenBank/DDBJ databases">
        <authorList>
            <person name="Jia N."/>
            <person name="Wang J."/>
            <person name="Shi W."/>
            <person name="Du L."/>
            <person name="Sun Y."/>
            <person name="Zhan W."/>
            <person name="Jiang J."/>
            <person name="Wang Q."/>
            <person name="Zhang B."/>
            <person name="Ji P."/>
            <person name="Sakyi L.B."/>
            <person name="Cui X."/>
            <person name="Yuan T."/>
            <person name="Jiang B."/>
            <person name="Yang W."/>
            <person name="Lam T.T.-Y."/>
            <person name="Chang Q."/>
            <person name="Ding S."/>
            <person name="Wang X."/>
            <person name="Zhu J."/>
            <person name="Ruan X."/>
            <person name="Zhao L."/>
            <person name="Wei J."/>
            <person name="Que T."/>
            <person name="Du C."/>
            <person name="Cheng J."/>
            <person name="Dai P."/>
            <person name="Han X."/>
            <person name="Huang E."/>
            <person name="Gao Y."/>
            <person name="Liu J."/>
            <person name="Shao H."/>
            <person name="Ye R."/>
            <person name="Li L."/>
            <person name="Wei W."/>
            <person name="Wang X."/>
            <person name="Wang C."/>
            <person name="Huo Q."/>
            <person name="Li W."/>
            <person name="Guo W."/>
            <person name="Chen H."/>
            <person name="Chen S."/>
            <person name="Zhou L."/>
            <person name="Zhou L."/>
            <person name="Ni X."/>
            <person name="Tian J."/>
            <person name="Zhou Y."/>
            <person name="Sheng Y."/>
            <person name="Liu T."/>
            <person name="Pan Y."/>
            <person name="Xia L."/>
            <person name="Li J."/>
            <person name="Zhao F."/>
            <person name="Cao W."/>
        </authorList>
    </citation>
    <scope>NUCLEOTIDE SEQUENCE</scope>
    <source>
        <strain evidence="12">Rmic-2018</strain>
        <tissue evidence="12">Larvae</tissue>
    </source>
</reference>
<reference evidence="12" key="1">
    <citation type="journal article" date="2020" name="Cell">
        <title>Large-Scale Comparative Analyses of Tick Genomes Elucidate Their Genetic Diversity and Vector Capacities.</title>
        <authorList>
            <consortium name="Tick Genome and Microbiome Consortium (TIGMIC)"/>
            <person name="Jia N."/>
            <person name="Wang J."/>
            <person name="Shi W."/>
            <person name="Du L."/>
            <person name="Sun Y."/>
            <person name="Zhan W."/>
            <person name="Jiang J.F."/>
            <person name="Wang Q."/>
            <person name="Zhang B."/>
            <person name="Ji P."/>
            <person name="Bell-Sakyi L."/>
            <person name="Cui X.M."/>
            <person name="Yuan T.T."/>
            <person name="Jiang B.G."/>
            <person name="Yang W.F."/>
            <person name="Lam T.T."/>
            <person name="Chang Q.C."/>
            <person name="Ding S.J."/>
            <person name="Wang X.J."/>
            <person name="Zhu J.G."/>
            <person name="Ruan X.D."/>
            <person name="Zhao L."/>
            <person name="Wei J.T."/>
            <person name="Ye R.Z."/>
            <person name="Que T.C."/>
            <person name="Du C.H."/>
            <person name="Zhou Y.H."/>
            <person name="Cheng J.X."/>
            <person name="Dai P.F."/>
            <person name="Guo W.B."/>
            <person name="Han X.H."/>
            <person name="Huang E.J."/>
            <person name="Li L.F."/>
            <person name="Wei W."/>
            <person name="Gao Y.C."/>
            <person name="Liu J.Z."/>
            <person name="Shao H.Z."/>
            <person name="Wang X."/>
            <person name="Wang C.C."/>
            <person name="Yang T.C."/>
            <person name="Huo Q.B."/>
            <person name="Li W."/>
            <person name="Chen H.Y."/>
            <person name="Chen S.E."/>
            <person name="Zhou L.G."/>
            <person name="Ni X.B."/>
            <person name="Tian J.H."/>
            <person name="Sheng Y."/>
            <person name="Liu T."/>
            <person name="Pan Y.S."/>
            <person name="Xia L.Y."/>
            <person name="Li J."/>
            <person name="Zhao F."/>
            <person name="Cao W.C."/>
        </authorList>
    </citation>
    <scope>NUCLEOTIDE SEQUENCE</scope>
    <source>
        <strain evidence="12">Rmic-2018</strain>
    </source>
</reference>
<keyword evidence="3 10" id="KW-0328">Glycosyltransferase</keyword>
<organism evidence="12 13">
    <name type="scientific">Rhipicephalus microplus</name>
    <name type="common">Cattle tick</name>
    <name type="synonym">Boophilus microplus</name>
    <dbReference type="NCBI Taxonomy" id="6941"/>
    <lineage>
        <taxon>Eukaryota</taxon>
        <taxon>Metazoa</taxon>
        <taxon>Ecdysozoa</taxon>
        <taxon>Arthropoda</taxon>
        <taxon>Chelicerata</taxon>
        <taxon>Arachnida</taxon>
        <taxon>Acari</taxon>
        <taxon>Parasitiformes</taxon>
        <taxon>Ixodida</taxon>
        <taxon>Ixodoidea</taxon>
        <taxon>Ixodidae</taxon>
        <taxon>Rhipicephalinae</taxon>
        <taxon>Rhipicephalus</taxon>
        <taxon>Boophilus</taxon>
    </lineage>
</organism>
<keyword evidence="7" id="KW-1133">Transmembrane helix</keyword>
<dbReference type="VEuPathDB" id="VectorBase:LOC119165232"/>
<dbReference type="Proteomes" id="UP000821866">
    <property type="component" value="Chromosome 3"/>
</dbReference>
<dbReference type="PANTHER" id="PTHR11214:SF376">
    <property type="entry name" value="HEXOSYLTRANSFERASE"/>
    <property type="match status" value="1"/>
</dbReference>
<gene>
    <name evidence="12" type="ORF">HPB51_024050</name>
</gene>
<dbReference type="EMBL" id="JABSTU010000005">
    <property type="protein sequence ID" value="KAH8032273.1"/>
    <property type="molecule type" value="Genomic_DNA"/>
</dbReference>
<evidence type="ECO:0000256" key="4">
    <source>
        <dbReference type="ARBA" id="ARBA00022679"/>
    </source>
</evidence>
<dbReference type="GO" id="GO:0006493">
    <property type="term" value="P:protein O-linked glycosylation"/>
    <property type="evidence" value="ECO:0007669"/>
    <property type="project" value="TreeGrafter"/>
</dbReference>
<sequence>MTIKRTRTRCFSGLFLLASVSYYLSSRDEAANTGTSTQEADAMPGWSLHFDSVDTLWDLWAVRRECLYPQQVVFFICSGPQNWRRRAAIRDSLFEEKAKVFFNWTGMFVVEEPPEDTAEYAWTHLEARVMGDVLLVPHGRQYAARRTMLLGMRWIRQHCAHALYVIKVDDDVLIEPFVLFEYLMSNVEPRGRLLHCATMTTSSRKQIPPPWTRTYGVERTVFDSSSVRSFCVGHAIIMNMPIVSDLLRVSKLLSPWSRWSETAYVTGHLATAAGLGHTDLGNRVAWRDSEAYSFVDGGWWIFFHLGSTFAATTLRRALWHQGIWNEALGDDKIRKGLSLRTKPAQYDPELRYFYDD</sequence>
<evidence type="ECO:0000313" key="12">
    <source>
        <dbReference type="EMBL" id="KAH8032273.1"/>
    </source>
</evidence>
<comment type="similarity">
    <text evidence="2 10">Belongs to the glycosyltransferase 31 family.</text>
</comment>
<accession>A0A9J6ED85</accession>
<evidence type="ECO:0000256" key="3">
    <source>
        <dbReference type="ARBA" id="ARBA00022676"/>
    </source>
</evidence>
<keyword evidence="11" id="KW-0732">Signal</keyword>
<dbReference type="OrthoDB" id="6499747at2759"/>
<dbReference type="GO" id="GO:0016758">
    <property type="term" value="F:hexosyltransferase activity"/>
    <property type="evidence" value="ECO:0007669"/>
    <property type="project" value="InterPro"/>
</dbReference>
<evidence type="ECO:0000256" key="10">
    <source>
        <dbReference type="RuleBase" id="RU363063"/>
    </source>
</evidence>
<comment type="caution">
    <text evidence="12">The sequence shown here is derived from an EMBL/GenBank/DDBJ whole genome shotgun (WGS) entry which is preliminary data.</text>
</comment>
<dbReference type="EC" id="2.4.1.-" evidence="10"/>
<keyword evidence="9" id="KW-0472">Membrane</keyword>
<evidence type="ECO:0000256" key="6">
    <source>
        <dbReference type="ARBA" id="ARBA00022968"/>
    </source>
</evidence>
<keyword evidence="5" id="KW-0812">Transmembrane</keyword>
<protein>
    <recommendedName>
        <fullName evidence="10">Hexosyltransferase</fullName>
        <ecNumber evidence="10">2.4.1.-</ecNumber>
    </recommendedName>
</protein>
<name>A0A9J6ED85_RHIMP</name>
<evidence type="ECO:0000256" key="8">
    <source>
        <dbReference type="ARBA" id="ARBA00023034"/>
    </source>
</evidence>
<evidence type="ECO:0000256" key="2">
    <source>
        <dbReference type="ARBA" id="ARBA00008661"/>
    </source>
</evidence>
<feature type="chain" id="PRO_5039898223" description="Hexosyltransferase" evidence="11">
    <location>
        <begin position="27"/>
        <end position="356"/>
    </location>
</feature>